<reference evidence="1" key="2">
    <citation type="journal article" date="2022" name="New Phytol.">
        <title>Evolutionary transition to the ectomycorrhizal habit in the genomes of a hyperdiverse lineage of mushroom-forming fungi.</title>
        <authorList>
            <person name="Looney B."/>
            <person name="Miyauchi S."/>
            <person name="Morin E."/>
            <person name="Drula E."/>
            <person name="Courty P.E."/>
            <person name="Kohler A."/>
            <person name="Kuo A."/>
            <person name="LaButti K."/>
            <person name="Pangilinan J."/>
            <person name="Lipzen A."/>
            <person name="Riley R."/>
            <person name="Andreopoulos W."/>
            <person name="He G."/>
            <person name="Johnson J."/>
            <person name="Nolan M."/>
            <person name="Tritt A."/>
            <person name="Barry K.W."/>
            <person name="Grigoriev I.V."/>
            <person name="Nagy L.G."/>
            <person name="Hibbett D."/>
            <person name="Henrissat B."/>
            <person name="Matheny P.B."/>
            <person name="Labbe J."/>
            <person name="Martin F.M."/>
        </authorList>
    </citation>
    <scope>NUCLEOTIDE SEQUENCE</scope>
    <source>
        <strain evidence="1">EC-137</strain>
    </source>
</reference>
<comment type="caution">
    <text evidence="1">The sequence shown here is derived from an EMBL/GenBank/DDBJ whole genome shotgun (WGS) entry which is preliminary data.</text>
</comment>
<organism evidence="1 2">
    <name type="scientific">Vararia minispora EC-137</name>
    <dbReference type="NCBI Taxonomy" id="1314806"/>
    <lineage>
        <taxon>Eukaryota</taxon>
        <taxon>Fungi</taxon>
        <taxon>Dikarya</taxon>
        <taxon>Basidiomycota</taxon>
        <taxon>Agaricomycotina</taxon>
        <taxon>Agaricomycetes</taxon>
        <taxon>Russulales</taxon>
        <taxon>Lachnocladiaceae</taxon>
        <taxon>Vararia</taxon>
    </lineage>
</organism>
<protein>
    <submittedName>
        <fullName evidence="1">Caspase domain-containing protein</fullName>
    </submittedName>
</protein>
<gene>
    <name evidence="1" type="ORF">K488DRAFT_40054</name>
</gene>
<keyword evidence="2" id="KW-1185">Reference proteome</keyword>
<proteinExistence type="predicted"/>
<dbReference type="EMBL" id="MU273467">
    <property type="protein sequence ID" value="KAI0036962.1"/>
    <property type="molecule type" value="Genomic_DNA"/>
</dbReference>
<evidence type="ECO:0000313" key="2">
    <source>
        <dbReference type="Proteomes" id="UP000814128"/>
    </source>
</evidence>
<reference evidence="1" key="1">
    <citation type="submission" date="2021-02" db="EMBL/GenBank/DDBJ databases">
        <authorList>
            <consortium name="DOE Joint Genome Institute"/>
            <person name="Ahrendt S."/>
            <person name="Looney B.P."/>
            <person name="Miyauchi S."/>
            <person name="Morin E."/>
            <person name="Drula E."/>
            <person name="Courty P.E."/>
            <person name="Chicoki N."/>
            <person name="Fauchery L."/>
            <person name="Kohler A."/>
            <person name="Kuo A."/>
            <person name="Labutti K."/>
            <person name="Pangilinan J."/>
            <person name="Lipzen A."/>
            <person name="Riley R."/>
            <person name="Andreopoulos W."/>
            <person name="He G."/>
            <person name="Johnson J."/>
            <person name="Barry K.W."/>
            <person name="Grigoriev I.V."/>
            <person name="Nagy L."/>
            <person name="Hibbett D."/>
            <person name="Henrissat B."/>
            <person name="Matheny P.B."/>
            <person name="Labbe J."/>
            <person name="Martin F."/>
        </authorList>
    </citation>
    <scope>NUCLEOTIDE SEQUENCE</scope>
    <source>
        <strain evidence="1">EC-137</strain>
    </source>
</reference>
<name>A0ACB8QZ82_9AGAM</name>
<accession>A0ACB8QZ82</accession>
<dbReference type="Proteomes" id="UP000814128">
    <property type="component" value="Unassembled WGS sequence"/>
</dbReference>
<sequence>MASHVFALIIGIDQYKSSHVWNLSSCADDAENMKRWLMDDLHVPRSNIRLLVDDKASKRAIEDAFMNHLVSNPAIESGDAIIVYFAGHGSSVAAPDDWCNGHPRRADILCTYDHCTRTGDRRVSGITDWSMHAMLAELAEAKGDNITLILDTCFSPSRSRLSDRLRSHTRWTQSTRLTDDDLYAGLWRNALSHKTPASTSRFHAPAQSHVTLLACKDGERAMEKEGGRFTCALLDARHALPLHSTSYGDIIDHLELPDGQTAVCVGRNAKRVLFNGIPFTSDPHYVAVSVSEEDVRIDAGEVHGIVEGSELSLHSHNVRGSLNPVLASLRVFEVHPTWSLARTKQPQAMQKLVDAGWARITRWNNRVPFRVQLKRTYFTLSRWWRLRQRVPQHGESVGGITLARVSQPEAADLSVRRRCRDIVLERHDTLIGRNCSGRINIPCPGPDDDVQAIDAAARFHFHLHRKNSTLSCPLRVQVSMALHRVDEATWAPIGPDLIDNGRAQLTLDSERPNVYALVLQNRSSHDLWPYLFWMDAYGYAISSLYHPTPSPSGPPLKKRSTFTIGTGGAGSEVLAFRFVGDGKTSSGFLKLFLSSAYVPMGVVEQGKQGGSSPLPTSDVPDEPKEDELWDSEVACITVMQSSGMEPRLT</sequence>
<evidence type="ECO:0000313" key="1">
    <source>
        <dbReference type="EMBL" id="KAI0036962.1"/>
    </source>
</evidence>